<evidence type="ECO:0000313" key="2">
    <source>
        <dbReference type="EMBL" id="NPE13407.1"/>
    </source>
</evidence>
<protein>
    <recommendedName>
        <fullName evidence="4">Outer membrane protein beta-barrel domain-containing protein</fullName>
    </recommendedName>
</protein>
<evidence type="ECO:0000256" key="1">
    <source>
        <dbReference type="SAM" id="SignalP"/>
    </source>
</evidence>
<feature type="chain" id="PRO_5046403924" description="Outer membrane protein beta-barrel domain-containing protein" evidence="1">
    <location>
        <begin position="20"/>
        <end position="271"/>
    </location>
</feature>
<gene>
    <name evidence="2" type="ORF">HPS55_03550</name>
</gene>
<organism evidence="2 3">
    <name type="scientific">Xylanibacter rodentium</name>
    <dbReference type="NCBI Taxonomy" id="2736289"/>
    <lineage>
        <taxon>Bacteria</taxon>
        <taxon>Pseudomonadati</taxon>
        <taxon>Bacteroidota</taxon>
        <taxon>Bacteroidia</taxon>
        <taxon>Bacteroidales</taxon>
        <taxon>Prevotellaceae</taxon>
        <taxon>Xylanibacter</taxon>
    </lineage>
</organism>
<sequence>MKKFLLACGLLLGVTTVFAQEDKMLFNHVAVGAGVGTTGITIDASTTITPYVGVRAGVNFLPKIKVNTELDLDFNENIRTVYESALNEKLPETFDVQGKPNLTSGHVLFDLYPSKHSKIHLTVGAYFGSSDIVSVYNKEDGALKNIYDFNHRRGVFENIEQFGHVTSEDKLGLVLGDYFIEPDENGNADACIKVNGFRPYLGLGWGRAVPKNRIGFQFDLGVQFWGSPKIYLQDKQLEETDLDGDDGGLVKTLSKITVYPCLSFRLVGRIL</sequence>
<evidence type="ECO:0000313" key="3">
    <source>
        <dbReference type="Proteomes" id="UP001193734"/>
    </source>
</evidence>
<reference evidence="2 3" key="1">
    <citation type="submission" date="2020-05" db="EMBL/GenBank/DDBJ databases">
        <title>Distinct polysaccharide utilization as determinants for interspecies competition between intestinal Prevotella spp.</title>
        <authorList>
            <person name="Galvez E.J.C."/>
            <person name="Iljazovic A."/>
            <person name="Strowig T."/>
        </authorList>
    </citation>
    <scope>NUCLEOTIDE SEQUENCE [LARGE SCALE GENOMIC DNA]</scope>
    <source>
        <strain evidence="2 3">PROD</strain>
    </source>
</reference>
<dbReference type="GeneID" id="82156833"/>
<dbReference type="Gene3D" id="2.40.160.170">
    <property type="match status" value="1"/>
</dbReference>
<evidence type="ECO:0008006" key="4">
    <source>
        <dbReference type="Google" id="ProtNLM"/>
    </source>
</evidence>
<proteinExistence type="predicted"/>
<comment type="caution">
    <text evidence="2">The sequence shown here is derived from an EMBL/GenBank/DDBJ whole genome shotgun (WGS) entry which is preliminary data.</text>
</comment>
<keyword evidence="1" id="KW-0732">Signal</keyword>
<name>A0ABX2ARR2_9BACT</name>
<feature type="signal peptide" evidence="1">
    <location>
        <begin position="1"/>
        <end position="19"/>
    </location>
</feature>
<dbReference type="RefSeq" id="WP_172324685.1">
    <property type="nucleotide sequence ID" value="NZ_CASGIA010000021.1"/>
</dbReference>
<dbReference type="EMBL" id="JABKKE010000004">
    <property type="protein sequence ID" value="NPE13407.1"/>
    <property type="molecule type" value="Genomic_DNA"/>
</dbReference>
<keyword evidence="3" id="KW-1185">Reference proteome</keyword>
<dbReference type="Proteomes" id="UP001193734">
    <property type="component" value="Unassembled WGS sequence"/>
</dbReference>
<accession>A0ABX2ARR2</accession>